<comment type="caution">
    <text evidence="1">The sequence shown here is derived from an EMBL/GenBank/DDBJ whole genome shotgun (WGS) entry which is preliminary data.</text>
</comment>
<proteinExistence type="predicted"/>
<dbReference type="AlphaFoldDB" id="A0A482WXP4"/>
<organism evidence="1 2">
    <name type="scientific">Laodelphax striatellus</name>
    <name type="common">Small brown planthopper</name>
    <name type="synonym">Delphax striatella</name>
    <dbReference type="NCBI Taxonomy" id="195883"/>
    <lineage>
        <taxon>Eukaryota</taxon>
        <taxon>Metazoa</taxon>
        <taxon>Ecdysozoa</taxon>
        <taxon>Arthropoda</taxon>
        <taxon>Hexapoda</taxon>
        <taxon>Insecta</taxon>
        <taxon>Pterygota</taxon>
        <taxon>Neoptera</taxon>
        <taxon>Paraneoptera</taxon>
        <taxon>Hemiptera</taxon>
        <taxon>Auchenorrhyncha</taxon>
        <taxon>Fulgoroidea</taxon>
        <taxon>Delphacidae</taxon>
        <taxon>Criomorphinae</taxon>
        <taxon>Laodelphax</taxon>
    </lineage>
</organism>
<reference evidence="1 2" key="1">
    <citation type="journal article" date="2017" name="Gigascience">
        <title>Genome sequence of the small brown planthopper, Laodelphax striatellus.</title>
        <authorList>
            <person name="Zhu J."/>
            <person name="Jiang F."/>
            <person name="Wang X."/>
            <person name="Yang P."/>
            <person name="Bao Y."/>
            <person name="Zhao W."/>
            <person name="Wang W."/>
            <person name="Lu H."/>
            <person name="Wang Q."/>
            <person name="Cui N."/>
            <person name="Li J."/>
            <person name="Chen X."/>
            <person name="Luo L."/>
            <person name="Yu J."/>
            <person name="Kang L."/>
            <person name="Cui F."/>
        </authorList>
    </citation>
    <scope>NUCLEOTIDE SEQUENCE [LARGE SCALE GENOMIC DNA]</scope>
    <source>
        <strain evidence="1">Lst14</strain>
    </source>
</reference>
<dbReference type="EMBL" id="QKKF02022714">
    <property type="protein sequence ID" value="RZF38295.1"/>
    <property type="molecule type" value="Genomic_DNA"/>
</dbReference>
<dbReference type="OrthoDB" id="10069414at2759"/>
<dbReference type="Proteomes" id="UP000291343">
    <property type="component" value="Unassembled WGS sequence"/>
</dbReference>
<gene>
    <name evidence="1" type="ORF">LSTR_LSTR007893</name>
</gene>
<evidence type="ECO:0000313" key="1">
    <source>
        <dbReference type="EMBL" id="RZF38295.1"/>
    </source>
</evidence>
<evidence type="ECO:0000313" key="2">
    <source>
        <dbReference type="Proteomes" id="UP000291343"/>
    </source>
</evidence>
<protein>
    <submittedName>
        <fullName evidence="1">Uncharacterized protein</fullName>
    </submittedName>
</protein>
<dbReference type="InParanoid" id="A0A482WXP4"/>
<keyword evidence="2" id="KW-1185">Reference proteome</keyword>
<accession>A0A482WXP4</accession>
<name>A0A482WXP4_LAOST</name>
<sequence>MMDASGVEGEEEVGGERALLLPAGMFLASGGGGGGVEGGAPSSEQEAMNSVASGIAASLNLADANGHHQTVILLDGSGSELVFEPGNAVVLQPAPQDGSTVAAGCTEYIVPEVQSLEGGLPEGTSIIVVPPDSQLTSDQLTAEETVLTTETSDTVGTPADQLASDDNSAAVVEEDKCMNIVEEACKRETIIIETSSVLGATTEVLHEQNGGDSVIVSGPRLTQQSRLDLASDWDDVESDSRGDGSDCRGDVVQRPSRATFDGVEEAILPDMI</sequence>